<dbReference type="Gene3D" id="1.10.12.10">
    <property type="entry name" value="Lyase 2-enoyl-coa Hydratase, Chain A, domain 2"/>
    <property type="match status" value="1"/>
</dbReference>
<dbReference type="InterPro" id="IPR029045">
    <property type="entry name" value="ClpP/crotonase-like_dom_sf"/>
</dbReference>
<comment type="similarity">
    <text evidence="1">Belongs to the enoyl-CoA hydratase/isomerase family.</text>
</comment>
<comment type="caution">
    <text evidence="3">The sequence shown here is derived from an EMBL/GenBank/DDBJ whole genome shotgun (WGS) entry which is preliminary data.</text>
</comment>
<evidence type="ECO:0000313" key="4">
    <source>
        <dbReference type="Proteomes" id="UP000229498"/>
    </source>
</evidence>
<dbReference type="RefSeq" id="WP_109793551.1">
    <property type="nucleotide sequence ID" value="NZ_PHIG01000032.1"/>
</dbReference>
<keyword evidence="2" id="KW-0456">Lyase</keyword>
<dbReference type="GO" id="GO:0006635">
    <property type="term" value="P:fatty acid beta-oxidation"/>
    <property type="evidence" value="ECO:0007669"/>
    <property type="project" value="TreeGrafter"/>
</dbReference>
<dbReference type="PANTHER" id="PTHR11941">
    <property type="entry name" value="ENOYL-COA HYDRATASE-RELATED"/>
    <property type="match status" value="1"/>
</dbReference>
<dbReference type="PANTHER" id="PTHR11941:SF54">
    <property type="entry name" value="ENOYL-COA HYDRATASE, MITOCHONDRIAL"/>
    <property type="match status" value="1"/>
</dbReference>
<dbReference type="OrthoDB" id="7848551at2"/>
<accession>A0A2M9G1D3</accession>
<dbReference type="Proteomes" id="UP000229498">
    <property type="component" value="Unassembled WGS sequence"/>
</dbReference>
<dbReference type="EMBL" id="PHIG01000032">
    <property type="protein sequence ID" value="PJK29527.1"/>
    <property type="molecule type" value="Genomic_DNA"/>
</dbReference>
<dbReference type="Gene3D" id="3.90.226.10">
    <property type="entry name" value="2-enoyl-CoA Hydratase, Chain A, domain 1"/>
    <property type="match status" value="1"/>
</dbReference>
<proteinExistence type="inferred from homology"/>
<evidence type="ECO:0000256" key="2">
    <source>
        <dbReference type="ARBA" id="ARBA00023239"/>
    </source>
</evidence>
<protein>
    <submittedName>
        <fullName evidence="3">Enoyl-CoA hydratase</fullName>
    </submittedName>
</protein>
<dbReference type="AlphaFoldDB" id="A0A2M9G1D3"/>
<sequence>MELQFSTIERRGRIVIVRFDRGIAANPLSDALMKELTDIARHLDEDLESSVVVLAGRDDNFSMGFDLKDPVAEQRAEAGLLARRRSIQRGPRLCRAWEELEQMTICAVEGWCVGGGVALACSLDLRVMGEGATYYVSEIERGMNMSWNSVPRFVNLCGPARTKRLVVMAEKVGAERALEWGLADEVAPKGGALHKALEMAERIASLPPVQVRMCKKDVDVAAKALNHAVSFMDADQFCLSMTGEDYKEGVQSFLEKRPPRYTGR</sequence>
<dbReference type="Pfam" id="PF00378">
    <property type="entry name" value="ECH_1"/>
    <property type="match status" value="1"/>
</dbReference>
<evidence type="ECO:0000313" key="3">
    <source>
        <dbReference type="EMBL" id="PJK29527.1"/>
    </source>
</evidence>
<dbReference type="InterPro" id="IPR014748">
    <property type="entry name" value="Enoyl-CoA_hydra_C"/>
</dbReference>
<evidence type="ECO:0000256" key="1">
    <source>
        <dbReference type="ARBA" id="ARBA00005254"/>
    </source>
</evidence>
<dbReference type="SUPFAM" id="SSF52096">
    <property type="entry name" value="ClpP/crotonase"/>
    <property type="match status" value="1"/>
</dbReference>
<reference evidence="3 4" key="1">
    <citation type="submission" date="2017-11" db="EMBL/GenBank/DDBJ databases">
        <title>Draft genome sequence of Rhizobiales bacterium SY3-13.</title>
        <authorList>
            <person name="Sun C."/>
        </authorList>
    </citation>
    <scope>NUCLEOTIDE SEQUENCE [LARGE SCALE GENOMIC DNA]</scope>
    <source>
        <strain evidence="3 4">SY3-13</strain>
    </source>
</reference>
<dbReference type="CDD" id="cd06558">
    <property type="entry name" value="crotonase-like"/>
    <property type="match status" value="1"/>
</dbReference>
<name>A0A2M9G1D3_9PROT</name>
<dbReference type="InterPro" id="IPR001753">
    <property type="entry name" value="Enoyl-CoA_hydra/iso"/>
</dbReference>
<gene>
    <name evidence="3" type="ORF">CVT23_10720</name>
</gene>
<dbReference type="GO" id="GO:0016829">
    <property type="term" value="F:lyase activity"/>
    <property type="evidence" value="ECO:0007669"/>
    <property type="project" value="UniProtKB-KW"/>
</dbReference>
<keyword evidence="4" id="KW-1185">Reference proteome</keyword>
<organism evidence="3 4">
    <name type="scientific">Minwuia thermotolerans</name>
    <dbReference type="NCBI Taxonomy" id="2056226"/>
    <lineage>
        <taxon>Bacteria</taxon>
        <taxon>Pseudomonadati</taxon>
        <taxon>Pseudomonadota</taxon>
        <taxon>Alphaproteobacteria</taxon>
        <taxon>Minwuiales</taxon>
        <taxon>Minwuiaceae</taxon>
        <taxon>Minwuia</taxon>
    </lineage>
</organism>